<sequence length="328" mass="36346">MTKSQITTQMEQNEWLRLFPCEDFFLSSKSFCILSLISFFSVLNPTSLMAWSLKKTDSRTFINLIYLKSSKFANWEPAFPIELGDFGTVDRETGEFRKDGNVFKHEKTPDPKKLFVRTGGEDDKYTIVSSDVIEIKGDIGPDVEIPGLIEAELKACFKFGRDHGAVLLMSRPVTSKLEGLDSLLSKGCYDHLLHKYLVTEIVTCSAYAMYLSGKKAETVALSFHVSLPVPAALGVNAGGGMGTGWFSEGVSGVFKCGPPRSVKAGQNFTTLYHAVKIGRRGIGRRELQAPDPKTLGEDCWMNSVPPWNSLDGNGEEEESDNEVETDDW</sequence>
<protein>
    <submittedName>
        <fullName evidence="3">Uncharacterized protein</fullName>
    </submittedName>
</protein>
<keyword evidence="4" id="KW-1185">Reference proteome</keyword>
<evidence type="ECO:0000256" key="1">
    <source>
        <dbReference type="SAM" id="MobiDB-lite"/>
    </source>
</evidence>
<keyword evidence="2" id="KW-0812">Transmembrane</keyword>
<proteinExistence type="predicted"/>
<evidence type="ECO:0000256" key="2">
    <source>
        <dbReference type="SAM" id="Phobius"/>
    </source>
</evidence>
<dbReference type="AlphaFoldDB" id="A0AA38UK72"/>
<evidence type="ECO:0000313" key="3">
    <source>
        <dbReference type="EMBL" id="KAJ3844395.1"/>
    </source>
</evidence>
<dbReference type="Proteomes" id="UP001163846">
    <property type="component" value="Unassembled WGS sequence"/>
</dbReference>
<name>A0AA38UK72_9AGAR</name>
<feature type="transmembrane region" description="Helical" evidence="2">
    <location>
        <begin position="33"/>
        <end position="53"/>
    </location>
</feature>
<accession>A0AA38UK72</accession>
<organism evidence="3 4">
    <name type="scientific">Lentinula raphanica</name>
    <dbReference type="NCBI Taxonomy" id="153919"/>
    <lineage>
        <taxon>Eukaryota</taxon>
        <taxon>Fungi</taxon>
        <taxon>Dikarya</taxon>
        <taxon>Basidiomycota</taxon>
        <taxon>Agaricomycotina</taxon>
        <taxon>Agaricomycetes</taxon>
        <taxon>Agaricomycetidae</taxon>
        <taxon>Agaricales</taxon>
        <taxon>Marasmiineae</taxon>
        <taxon>Omphalotaceae</taxon>
        <taxon>Lentinula</taxon>
    </lineage>
</organism>
<dbReference type="EMBL" id="MU805954">
    <property type="protein sequence ID" value="KAJ3844395.1"/>
    <property type="molecule type" value="Genomic_DNA"/>
</dbReference>
<feature type="compositionally biased region" description="Acidic residues" evidence="1">
    <location>
        <begin position="313"/>
        <end position="328"/>
    </location>
</feature>
<feature type="region of interest" description="Disordered" evidence="1">
    <location>
        <begin position="294"/>
        <end position="328"/>
    </location>
</feature>
<keyword evidence="2" id="KW-0472">Membrane</keyword>
<evidence type="ECO:0000313" key="4">
    <source>
        <dbReference type="Proteomes" id="UP001163846"/>
    </source>
</evidence>
<keyword evidence="2" id="KW-1133">Transmembrane helix</keyword>
<gene>
    <name evidence="3" type="ORF">F5878DRAFT_602097</name>
</gene>
<comment type="caution">
    <text evidence="3">The sequence shown here is derived from an EMBL/GenBank/DDBJ whole genome shotgun (WGS) entry which is preliminary data.</text>
</comment>
<reference evidence="3" key="1">
    <citation type="submission" date="2022-08" db="EMBL/GenBank/DDBJ databases">
        <authorList>
            <consortium name="DOE Joint Genome Institute"/>
            <person name="Min B."/>
            <person name="Riley R."/>
            <person name="Sierra-Patev S."/>
            <person name="Naranjo-Ortiz M."/>
            <person name="Looney B."/>
            <person name="Konkel Z."/>
            <person name="Slot J.C."/>
            <person name="Sakamoto Y."/>
            <person name="Steenwyk J.L."/>
            <person name="Rokas A."/>
            <person name="Carro J."/>
            <person name="Camarero S."/>
            <person name="Ferreira P."/>
            <person name="Molpeceres G."/>
            <person name="Ruiz-Duenas F.J."/>
            <person name="Serrano A."/>
            <person name="Henrissat B."/>
            <person name="Drula E."/>
            <person name="Hughes K.W."/>
            <person name="Mata J.L."/>
            <person name="Ishikawa N.K."/>
            <person name="Vargas-Isla R."/>
            <person name="Ushijima S."/>
            <person name="Smith C.A."/>
            <person name="Ahrendt S."/>
            <person name="Andreopoulos W."/>
            <person name="He G."/>
            <person name="Labutti K."/>
            <person name="Lipzen A."/>
            <person name="Ng V."/>
            <person name="Sandor L."/>
            <person name="Barry K."/>
            <person name="Martinez A.T."/>
            <person name="Xiao Y."/>
            <person name="Gibbons J.G."/>
            <person name="Terashima K."/>
            <person name="Hibbett D.S."/>
            <person name="Grigoriev I.V."/>
        </authorList>
    </citation>
    <scope>NUCLEOTIDE SEQUENCE</scope>
    <source>
        <strain evidence="3">TFB9207</strain>
    </source>
</reference>